<keyword evidence="6" id="KW-0560">Oxidoreductase</keyword>
<dbReference type="EMBL" id="CABVLZ010000002">
    <property type="protein sequence ID" value="VVU94675.1"/>
    <property type="molecule type" value="Genomic_DNA"/>
</dbReference>
<evidence type="ECO:0000313" key="9">
    <source>
        <dbReference type="EMBL" id="VVU94675.1"/>
    </source>
</evidence>
<sequence>MKPRKSYSEKMEVIKRNGRREPVQFDKITSRIRHLITEEESKYIDATQIAHQTILSMYNGITTEELDQLSSNICASFITIHPLYNNLGAKIGISNLHKMTLDSFSDKIKLLYNNNNNISKEYYEFVMKNRDRINKHIKYERDYDFDFFGFKTLERAYLMKLDNKIVERPQDMIMRVNTFIHMDDIDKALKSYDLMSEGYFTHASPTLFNSGTTRPQLSSCFLLGTDDSIEGIFKTFTNCGYISKWAGGIGVHVSNIRANGSNIQGTNGQSSGIVPMLKVYNEIARYINQGGKRKGSIAIYLEPFHADIFDFLELRKNTGSETERARDLFLALWIPDLFMKKVEKDEYWHLMCPHECPGLTEVYGDDFDKLYNKYIEENKFRKRVKAREIWDKILESQIETGVPYIAFKDSVNKKSNQKNIGTIKSSNLCIEIMEYSDENEYAVCNLASIAVNKFVDPETKSFDYDKLYEVAYCATDNLNKVINLNYYPTPETKRSNLKHRPVGLGIQGLADAYALMRYPFASDEANLLNRNIIETIYYASLKASNDIAKELGSYETFKGSPFSEGLLQYHLWDEQPSLDKWDWTSLIEDIKKYGTRNSLLTSLMPTASTSQILGNNECFEPFTSNLYTRKTLAGEFIMINKHLVKDLIKLDLWSEEMKDKIVYYNGSVQNIDNIPDDIKELYKTVWEIPQKALLEQAKTRGPFIDQSQSMNIFMATPDSNRLTSSHFYAWKAGLKTGIYYLRSKPAANAIKFTIDTNVLKKMDSKKKKTLYVPGSQDCESCGS</sequence>
<dbReference type="InterPro" id="IPR000788">
    <property type="entry name" value="RNR_lg_C"/>
</dbReference>
<dbReference type="Pfam" id="PF00317">
    <property type="entry name" value="Ribonuc_red_lgN"/>
    <property type="match status" value="1"/>
</dbReference>
<dbReference type="GO" id="GO:0004748">
    <property type="term" value="F:ribonucleoside-diphosphate reductase activity, thioredoxin disulfide as acceptor"/>
    <property type="evidence" value="ECO:0007669"/>
    <property type="project" value="UniProtKB-EC"/>
</dbReference>
<comment type="similarity">
    <text evidence="1">Belongs to the ribonucleoside diphosphate reductase large chain family.</text>
</comment>
<evidence type="ECO:0000259" key="8">
    <source>
        <dbReference type="PROSITE" id="PS51161"/>
    </source>
</evidence>
<dbReference type="CDD" id="cd01679">
    <property type="entry name" value="RNR_I"/>
    <property type="match status" value="1"/>
</dbReference>
<dbReference type="Pfam" id="PF03477">
    <property type="entry name" value="ATP-cone"/>
    <property type="match status" value="1"/>
</dbReference>
<name>A0A5E8CL80_9ZZZZ</name>
<proteinExistence type="inferred from homology"/>
<dbReference type="NCBIfam" id="TIGR02506">
    <property type="entry name" value="NrdE_NrdA"/>
    <property type="match status" value="1"/>
</dbReference>
<keyword evidence="4" id="KW-0547">Nucleotide-binding</keyword>
<dbReference type="InterPro" id="IPR013509">
    <property type="entry name" value="RNR_lsu_N"/>
</dbReference>
<evidence type="ECO:0000256" key="6">
    <source>
        <dbReference type="ARBA" id="ARBA00023002"/>
    </source>
</evidence>
<dbReference type="GO" id="GO:0005524">
    <property type="term" value="F:ATP binding"/>
    <property type="evidence" value="ECO:0007669"/>
    <property type="project" value="UniProtKB-KW"/>
</dbReference>
<dbReference type="PANTHER" id="PTHR11573:SF6">
    <property type="entry name" value="RIBONUCLEOSIDE-DIPHOSPHATE REDUCTASE LARGE SUBUNIT"/>
    <property type="match status" value="1"/>
</dbReference>
<dbReference type="SUPFAM" id="SSF51998">
    <property type="entry name" value="PFL-like glycyl radical enzymes"/>
    <property type="match status" value="1"/>
</dbReference>
<dbReference type="InterPro" id="IPR005144">
    <property type="entry name" value="ATP-cone_dom"/>
</dbReference>
<dbReference type="EC" id="1.17.4.1" evidence="2"/>
<dbReference type="InterPro" id="IPR013346">
    <property type="entry name" value="NrdE_NrdA_C"/>
</dbReference>
<accession>A0A5E8CL80</accession>
<dbReference type="PRINTS" id="PR01183">
    <property type="entry name" value="RIBORDTASEM1"/>
</dbReference>
<dbReference type="InterPro" id="IPR008926">
    <property type="entry name" value="RNR_R1-su_N"/>
</dbReference>
<feature type="domain" description="ATP-cone" evidence="8">
    <location>
        <begin position="11"/>
        <end position="102"/>
    </location>
</feature>
<dbReference type="PROSITE" id="PS51161">
    <property type="entry name" value="ATP_CONE"/>
    <property type="match status" value="1"/>
</dbReference>
<evidence type="ECO:0000256" key="2">
    <source>
        <dbReference type="ARBA" id="ARBA00012274"/>
    </source>
</evidence>
<dbReference type="GO" id="GO:0005971">
    <property type="term" value="C:ribonucleoside-diphosphate reductase complex"/>
    <property type="evidence" value="ECO:0007669"/>
    <property type="project" value="TreeGrafter"/>
</dbReference>
<evidence type="ECO:0000256" key="7">
    <source>
        <dbReference type="ARBA" id="ARBA00023116"/>
    </source>
</evidence>
<keyword evidence="5" id="KW-0067">ATP-binding</keyword>
<keyword evidence="3" id="KW-0021">Allosteric enzyme</keyword>
<dbReference type="GO" id="GO:0009263">
    <property type="term" value="P:deoxyribonucleotide biosynthetic process"/>
    <property type="evidence" value="ECO:0007669"/>
    <property type="project" value="UniProtKB-KW"/>
</dbReference>
<gene>
    <name evidence="9" type="ORF">CPAV1605_400</name>
</gene>
<evidence type="ECO:0000256" key="1">
    <source>
        <dbReference type="ARBA" id="ARBA00010406"/>
    </source>
</evidence>
<dbReference type="PANTHER" id="PTHR11573">
    <property type="entry name" value="RIBONUCLEOSIDE-DIPHOSPHATE REDUCTASE LARGE CHAIN"/>
    <property type="match status" value="1"/>
</dbReference>
<evidence type="ECO:0000256" key="3">
    <source>
        <dbReference type="ARBA" id="ARBA00022533"/>
    </source>
</evidence>
<dbReference type="SUPFAM" id="SSF48168">
    <property type="entry name" value="R1 subunit of ribonucleotide reductase, N-terminal domain"/>
    <property type="match status" value="1"/>
</dbReference>
<evidence type="ECO:0000256" key="5">
    <source>
        <dbReference type="ARBA" id="ARBA00022840"/>
    </source>
</evidence>
<dbReference type="Gene3D" id="3.20.70.20">
    <property type="match status" value="1"/>
</dbReference>
<reference evidence="9" key="1">
    <citation type="submission" date="2019-09" db="EMBL/GenBank/DDBJ databases">
        <authorList>
            <person name="Needham M D."/>
        </authorList>
    </citation>
    <scope>NUCLEOTIDE SEQUENCE</scope>
</reference>
<organism evidence="9">
    <name type="scientific">seawater metagenome</name>
    <dbReference type="NCBI Taxonomy" id="1561972"/>
    <lineage>
        <taxon>unclassified sequences</taxon>
        <taxon>metagenomes</taxon>
        <taxon>ecological metagenomes</taxon>
    </lineage>
</organism>
<dbReference type="InterPro" id="IPR039718">
    <property type="entry name" value="Rrm1"/>
</dbReference>
<keyword evidence="7" id="KW-0215">Deoxyribonucleotide synthesis</keyword>
<dbReference type="Pfam" id="PF02867">
    <property type="entry name" value="Ribonuc_red_lgC"/>
    <property type="match status" value="1"/>
</dbReference>
<evidence type="ECO:0000256" key="4">
    <source>
        <dbReference type="ARBA" id="ARBA00022741"/>
    </source>
</evidence>
<dbReference type="UniPathway" id="UPA00326"/>
<protein>
    <recommendedName>
        <fullName evidence="2">ribonucleoside-diphosphate reductase</fullName>
        <ecNumber evidence="2">1.17.4.1</ecNumber>
    </recommendedName>
</protein>
<dbReference type="AlphaFoldDB" id="A0A5E8CL80"/>